<name>A0A379M4I1_9NOCA</name>
<protein>
    <submittedName>
        <fullName evidence="2">NAD-dependent epimerase/dehydratase</fullName>
    </submittedName>
</protein>
<dbReference type="AlphaFoldDB" id="A0A379M4I1"/>
<evidence type="ECO:0000313" key="2">
    <source>
        <dbReference type="EMBL" id="SUE17254.1"/>
    </source>
</evidence>
<organism evidence="2 3">
    <name type="scientific">Rhodococcus gordoniae</name>
    <dbReference type="NCBI Taxonomy" id="223392"/>
    <lineage>
        <taxon>Bacteria</taxon>
        <taxon>Bacillati</taxon>
        <taxon>Actinomycetota</taxon>
        <taxon>Actinomycetes</taxon>
        <taxon>Mycobacteriales</taxon>
        <taxon>Nocardiaceae</taxon>
        <taxon>Rhodococcus</taxon>
    </lineage>
</organism>
<dbReference type="RefSeq" id="WP_064064387.1">
    <property type="nucleotide sequence ID" value="NZ_LPZN01000035.1"/>
</dbReference>
<dbReference type="InterPro" id="IPR051783">
    <property type="entry name" value="NAD(P)-dependent_oxidoreduct"/>
</dbReference>
<dbReference type="PANTHER" id="PTHR48079:SF6">
    <property type="entry name" value="NAD(P)-BINDING DOMAIN-CONTAINING PROTEIN-RELATED"/>
    <property type="match status" value="1"/>
</dbReference>
<dbReference type="PANTHER" id="PTHR48079">
    <property type="entry name" value="PROTEIN YEEZ"/>
    <property type="match status" value="1"/>
</dbReference>
<dbReference type="EMBL" id="UGVI01000001">
    <property type="protein sequence ID" value="SUE17254.1"/>
    <property type="molecule type" value="Genomic_DNA"/>
</dbReference>
<dbReference type="Pfam" id="PF01370">
    <property type="entry name" value="Epimerase"/>
    <property type="match status" value="1"/>
</dbReference>
<dbReference type="Gene3D" id="3.40.50.720">
    <property type="entry name" value="NAD(P)-binding Rossmann-like Domain"/>
    <property type="match status" value="1"/>
</dbReference>
<dbReference type="GO" id="GO:0004029">
    <property type="term" value="F:aldehyde dehydrogenase (NAD+) activity"/>
    <property type="evidence" value="ECO:0007669"/>
    <property type="project" value="TreeGrafter"/>
</dbReference>
<dbReference type="GO" id="GO:0005737">
    <property type="term" value="C:cytoplasm"/>
    <property type="evidence" value="ECO:0007669"/>
    <property type="project" value="TreeGrafter"/>
</dbReference>
<dbReference type="InterPro" id="IPR001509">
    <property type="entry name" value="Epimerase_deHydtase"/>
</dbReference>
<keyword evidence="3" id="KW-1185">Reference proteome</keyword>
<dbReference type="OrthoDB" id="5723970at2"/>
<evidence type="ECO:0000313" key="3">
    <source>
        <dbReference type="Proteomes" id="UP000254569"/>
    </source>
</evidence>
<evidence type="ECO:0000259" key="1">
    <source>
        <dbReference type="Pfam" id="PF01370"/>
    </source>
</evidence>
<dbReference type="SUPFAM" id="SSF51735">
    <property type="entry name" value="NAD(P)-binding Rossmann-fold domains"/>
    <property type="match status" value="1"/>
</dbReference>
<reference evidence="2 3" key="1">
    <citation type="submission" date="2018-06" db="EMBL/GenBank/DDBJ databases">
        <authorList>
            <consortium name="Pathogen Informatics"/>
            <person name="Doyle S."/>
        </authorList>
    </citation>
    <scope>NUCLEOTIDE SEQUENCE [LARGE SCALE GENOMIC DNA]</scope>
    <source>
        <strain evidence="2 3">NCTC13296</strain>
    </source>
</reference>
<sequence>MKILLVGGTGMIGAHAALLLREHGDDVTVAARGALSDDSPVAGFPLLVGDYTVPTFTAEQLRGFDGVVFAAGQDPRHRTDGGDDEAFWETTQSVGVPRFAALAKQAGVGRFVQIGSYYHHLQPAFADSNPYVAARRDADEGARALADDSFTVCTLNPPSIIGAVPGASARRYRRMVSWAAGKEPAFPDFAPTGGTNYMSAYSLAQAIHGALHRGESGKAYLVGDQNLLYKEFFQLMVDAAGGDRTIPERDESHPFLPDAAIVQGRGNRLSYEPAPEEVQLLGYDRNDCARAVEELVEVVLAAGR</sequence>
<gene>
    <name evidence="2" type="ORF">NCTC13296_04154</name>
</gene>
<accession>A0A379M4I1</accession>
<dbReference type="Proteomes" id="UP000254569">
    <property type="component" value="Unassembled WGS sequence"/>
</dbReference>
<feature type="domain" description="NAD-dependent epimerase/dehydratase" evidence="1">
    <location>
        <begin position="3"/>
        <end position="223"/>
    </location>
</feature>
<proteinExistence type="predicted"/>
<dbReference type="InterPro" id="IPR036291">
    <property type="entry name" value="NAD(P)-bd_dom_sf"/>
</dbReference>